<keyword evidence="3" id="KW-1185">Reference proteome</keyword>
<feature type="compositionally biased region" description="Pro residues" evidence="1">
    <location>
        <begin position="83"/>
        <end position="92"/>
    </location>
</feature>
<accession>A0A5B7EIU8</accession>
<protein>
    <submittedName>
        <fullName evidence="2">Uncharacterized protein</fullName>
    </submittedName>
</protein>
<organism evidence="2 3">
    <name type="scientific">Portunus trituberculatus</name>
    <name type="common">Swimming crab</name>
    <name type="synonym">Neptunus trituberculatus</name>
    <dbReference type="NCBI Taxonomy" id="210409"/>
    <lineage>
        <taxon>Eukaryota</taxon>
        <taxon>Metazoa</taxon>
        <taxon>Ecdysozoa</taxon>
        <taxon>Arthropoda</taxon>
        <taxon>Crustacea</taxon>
        <taxon>Multicrustacea</taxon>
        <taxon>Malacostraca</taxon>
        <taxon>Eumalacostraca</taxon>
        <taxon>Eucarida</taxon>
        <taxon>Decapoda</taxon>
        <taxon>Pleocyemata</taxon>
        <taxon>Brachyura</taxon>
        <taxon>Eubrachyura</taxon>
        <taxon>Portunoidea</taxon>
        <taxon>Portunidae</taxon>
        <taxon>Portuninae</taxon>
        <taxon>Portunus</taxon>
    </lineage>
</organism>
<dbReference type="Proteomes" id="UP000324222">
    <property type="component" value="Unassembled WGS sequence"/>
</dbReference>
<evidence type="ECO:0000313" key="2">
    <source>
        <dbReference type="EMBL" id="MPC33089.1"/>
    </source>
</evidence>
<gene>
    <name evidence="2" type="ORF">E2C01_026431</name>
</gene>
<evidence type="ECO:0000256" key="1">
    <source>
        <dbReference type="SAM" id="MobiDB-lite"/>
    </source>
</evidence>
<feature type="region of interest" description="Disordered" evidence="1">
    <location>
        <begin position="1"/>
        <end position="103"/>
    </location>
</feature>
<proteinExistence type="predicted"/>
<evidence type="ECO:0000313" key="3">
    <source>
        <dbReference type="Proteomes" id="UP000324222"/>
    </source>
</evidence>
<comment type="caution">
    <text evidence="2">The sequence shown here is derived from an EMBL/GenBank/DDBJ whole genome shotgun (WGS) entry which is preliminary data.</text>
</comment>
<dbReference type="EMBL" id="VSRR010002757">
    <property type="protein sequence ID" value="MPC33089.1"/>
    <property type="molecule type" value="Genomic_DNA"/>
</dbReference>
<name>A0A5B7EIU8_PORTR</name>
<dbReference type="AlphaFoldDB" id="A0A5B7EIU8"/>
<reference evidence="2 3" key="1">
    <citation type="submission" date="2019-05" db="EMBL/GenBank/DDBJ databases">
        <title>Another draft genome of Portunus trituberculatus and its Hox gene families provides insights of decapod evolution.</title>
        <authorList>
            <person name="Jeong J.-H."/>
            <person name="Song I."/>
            <person name="Kim S."/>
            <person name="Choi T."/>
            <person name="Kim D."/>
            <person name="Ryu S."/>
            <person name="Kim W."/>
        </authorList>
    </citation>
    <scope>NUCLEOTIDE SEQUENCE [LARGE SCALE GENOMIC DNA]</scope>
    <source>
        <tissue evidence="2">Muscle</tissue>
    </source>
</reference>
<sequence>MGSQLSEMAGSDLEPPPLETLWKDPLMWLTDKGMEAHGQNPQGKQPRNPNPHYPHLSPTLTLRSPLAPEPSGILMNNPHDPSKPFPCPPATPRSPAQLVNTVV</sequence>